<dbReference type="PANTHER" id="PTHR22916:SF3">
    <property type="entry name" value="UDP-GLCNAC:BETAGAL BETA-1,3-N-ACETYLGLUCOSAMINYLTRANSFERASE-LIKE PROTEIN 1"/>
    <property type="match status" value="1"/>
</dbReference>
<reference evidence="2 3" key="1">
    <citation type="submission" date="2020-08" db="EMBL/GenBank/DDBJ databases">
        <title>Genomic Encyclopedia of Type Strains, Phase IV (KMG-IV): sequencing the most valuable type-strain genomes for metagenomic binning, comparative biology and taxonomic classification.</title>
        <authorList>
            <person name="Goeker M."/>
        </authorList>
    </citation>
    <scope>NUCLEOTIDE SEQUENCE [LARGE SCALE GENOMIC DNA]</scope>
    <source>
        <strain evidence="2 3">DSM 102983</strain>
    </source>
</reference>
<comment type="caution">
    <text evidence="2">The sequence shown here is derived from an EMBL/GenBank/DDBJ whole genome shotgun (WGS) entry which is preliminary data.</text>
</comment>
<evidence type="ECO:0000313" key="3">
    <source>
        <dbReference type="Proteomes" id="UP000533637"/>
    </source>
</evidence>
<name>A0ABR6KGF7_9BACT</name>
<accession>A0ABR6KGF7</accession>
<sequence length="298" mass="34707">MRNIKVSEKPETSGGNKPSVTVLMPVYNADKYLREAIDSVLSQTFEDFEFIILDDGSTDSSCDIVQEYGDDRIRYEIFPHDYLTTLNNGIDLSRGKYIARMDADDIMMPNRLQVQFDFMEKHTTIVASGSFFTFIGNEQNIIKRPVLPDEVLTSLMLFCAIANPTSMIRRKVVMDHHIRYDHNYIFAEDYKFWTELVKYGPLANIPLVLLKYRISETQVSSVHKNQQISISQKISREMISYFLSHIDKKDNMLMEKVTKELVPYLEEQLNDSVISFDMYSQFMFSLICGLRKQKYINI</sequence>
<dbReference type="Gene3D" id="3.90.550.10">
    <property type="entry name" value="Spore Coat Polysaccharide Biosynthesis Protein SpsA, Chain A"/>
    <property type="match status" value="1"/>
</dbReference>
<dbReference type="PANTHER" id="PTHR22916">
    <property type="entry name" value="GLYCOSYLTRANSFERASE"/>
    <property type="match status" value="1"/>
</dbReference>
<dbReference type="SUPFAM" id="SSF53448">
    <property type="entry name" value="Nucleotide-diphospho-sugar transferases"/>
    <property type="match status" value="1"/>
</dbReference>
<organism evidence="2 3">
    <name type="scientific">Parabacteroides faecis</name>
    <dbReference type="NCBI Taxonomy" id="1217282"/>
    <lineage>
        <taxon>Bacteria</taxon>
        <taxon>Pseudomonadati</taxon>
        <taxon>Bacteroidota</taxon>
        <taxon>Bacteroidia</taxon>
        <taxon>Bacteroidales</taxon>
        <taxon>Tannerellaceae</taxon>
        <taxon>Parabacteroides</taxon>
    </lineage>
</organism>
<dbReference type="Proteomes" id="UP000533637">
    <property type="component" value="Unassembled WGS sequence"/>
</dbReference>
<dbReference type="InterPro" id="IPR029044">
    <property type="entry name" value="Nucleotide-diphossugar_trans"/>
</dbReference>
<dbReference type="RefSeq" id="WP_183668725.1">
    <property type="nucleotide sequence ID" value="NZ_BMPB01000010.1"/>
</dbReference>
<dbReference type="InterPro" id="IPR001173">
    <property type="entry name" value="Glyco_trans_2-like"/>
</dbReference>
<evidence type="ECO:0000259" key="1">
    <source>
        <dbReference type="Pfam" id="PF00535"/>
    </source>
</evidence>
<feature type="domain" description="Glycosyltransferase 2-like" evidence="1">
    <location>
        <begin position="21"/>
        <end position="144"/>
    </location>
</feature>
<gene>
    <name evidence="2" type="ORF">GGQ57_000470</name>
</gene>
<dbReference type="Pfam" id="PF00535">
    <property type="entry name" value="Glycos_transf_2"/>
    <property type="match status" value="1"/>
</dbReference>
<dbReference type="EMBL" id="JACHOC010000001">
    <property type="protein sequence ID" value="MBB4620596.1"/>
    <property type="molecule type" value="Genomic_DNA"/>
</dbReference>
<evidence type="ECO:0000313" key="2">
    <source>
        <dbReference type="EMBL" id="MBB4620596.1"/>
    </source>
</evidence>
<keyword evidence="3" id="KW-1185">Reference proteome</keyword>
<proteinExistence type="predicted"/>
<protein>
    <submittedName>
        <fullName evidence="2">Glycosyltransferase involved in cell wall biosynthesis</fullName>
    </submittedName>
</protein>
<dbReference type="CDD" id="cd00761">
    <property type="entry name" value="Glyco_tranf_GTA_type"/>
    <property type="match status" value="1"/>
</dbReference>